<evidence type="ECO:0000313" key="2">
    <source>
        <dbReference type="Proteomes" id="UP000001492"/>
    </source>
</evidence>
<name>E8RNA1_ASTEC</name>
<dbReference type="RefSeq" id="WP_013479827.1">
    <property type="nucleotide sequence ID" value="NC_014816.1"/>
</dbReference>
<protein>
    <submittedName>
        <fullName evidence="1">Uncharacterized protein</fullName>
    </submittedName>
</protein>
<dbReference type="AlphaFoldDB" id="E8RNA1"/>
<dbReference type="EMBL" id="CP002395">
    <property type="protein sequence ID" value="ADU14000.1"/>
    <property type="molecule type" value="Genomic_DNA"/>
</dbReference>
<gene>
    <name evidence="1" type="ordered locus">Astex_2347</name>
</gene>
<dbReference type="OrthoDB" id="8481930at2"/>
<accession>E8RNA1</accession>
<dbReference type="HOGENOM" id="CLU_2217584_0_0_5"/>
<reference evidence="2" key="1">
    <citation type="submission" date="2010-12" db="EMBL/GenBank/DDBJ databases">
        <title>Complete sequence of chromosome 1 of Asticcacaulis excentricus CB 48.</title>
        <authorList>
            <consortium name="US DOE Joint Genome Institute"/>
            <person name="Lucas S."/>
            <person name="Copeland A."/>
            <person name="Lapidus A."/>
            <person name="Cheng J.-F."/>
            <person name="Bruce D."/>
            <person name="Goodwin L."/>
            <person name="Pitluck S."/>
            <person name="Teshima H."/>
            <person name="Davenport K."/>
            <person name="Detter J.C."/>
            <person name="Han C."/>
            <person name="Tapia R."/>
            <person name="Land M."/>
            <person name="Hauser L."/>
            <person name="Jeffries C."/>
            <person name="Kyrpides N."/>
            <person name="Ivanova N."/>
            <person name="Ovchinnikova G."/>
            <person name="Brun Y.V."/>
            <person name="Woyke T."/>
        </authorList>
    </citation>
    <scope>NUCLEOTIDE SEQUENCE [LARGE SCALE GENOMIC DNA]</scope>
    <source>
        <strain evidence="2">ATCC 15261 / DSM 4724 / KCTC 12464 / NCIMB 9791 / VKM B-1370 / CB 48</strain>
    </source>
</reference>
<dbReference type="KEGG" id="aex:Astex_2347"/>
<sequence length="106" mass="11953">MPTLNQLFRSRKTPYTVAEAKVGIAGVKKQLQIFENKLDEDLIVDVEMYPDRYVLKPGDVLHITYDHDGDGYGLHTIVHNGALQIYLQHFDTAVVTISGKPAEPWS</sequence>
<keyword evidence="2" id="KW-1185">Reference proteome</keyword>
<proteinExistence type="predicted"/>
<organism evidence="1 2">
    <name type="scientific">Asticcacaulis excentricus (strain ATCC 15261 / DSM 4724 / KCTC 12464 / NCIMB 9791 / VKM B-1370 / CB 48)</name>
    <dbReference type="NCBI Taxonomy" id="573065"/>
    <lineage>
        <taxon>Bacteria</taxon>
        <taxon>Pseudomonadati</taxon>
        <taxon>Pseudomonadota</taxon>
        <taxon>Alphaproteobacteria</taxon>
        <taxon>Caulobacterales</taxon>
        <taxon>Caulobacteraceae</taxon>
        <taxon>Asticcacaulis</taxon>
    </lineage>
</organism>
<evidence type="ECO:0000313" key="1">
    <source>
        <dbReference type="EMBL" id="ADU14000.1"/>
    </source>
</evidence>
<dbReference type="Proteomes" id="UP000001492">
    <property type="component" value="Chromosome 1"/>
</dbReference>